<keyword evidence="4" id="KW-0175">Coiled coil</keyword>
<dbReference type="GeneID" id="113065808"/>
<evidence type="ECO:0000256" key="6">
    <source>
        <dbReference type="SAM" id="MobiDB-lite"/>
    </source>
</evidence>
<feature type="compositionally biased region" description="Basic and acidic residues" evidence="6">
    <location>
        <begin position="57"/>
        <end position="69"/>
    </location>
</feature>
<dbReference type="InterPro" id="IPR011989">
    <property type="entry name" value="ARM-like"/>
</dbReference>
<dbReference type="KEGG" id="caua:113065808"/>
<evidence type="ECO:0000256" key="3">
    <source>
        <dbReference type="ARBA" id="ARBA00022737"/>
    </source>
</evidence>
<dbReference type="InterPro" id="IPR039678">
    <property type="entry name" value="CTNNBL1"/>
</dbReference>
<feature type="region of interest" description="Disordered" evidence="6">
    <location>
        <begin position="56"/>
        <end position="76"/>
    </location>
</feature>
<evidence type="ECO:0000313" key="8">
    <source>
        <dbReference type="Proteomes" id="UP000515129"/>
    </source>
</evidence>
<evidence type="ECO:0000313" key="9">
    <source>
        <dbReference type="RefSeq" id="XP_026093119.1"/>
    </source>
</evidence>
<keyword evidence="2" id="KW-0597">Phosphoprotein</keyword>
<evidence type="ECO:0000256" key="1">
    <source>
        <dbReference type="ARBA" id="ARBA00004123"/>
    </source>
</evidence>
<dbReference type="OrthoDB" id="1898821at2759"/>
<dbReference type="GO" id="GO:0005681">
    <property type="term" value="C:spliceosomal complex"/>
    <property type="evidence" value="ECO:0007669"/>
    <property type="project" value="TreeGrafter"/>
</dbReference>
<evidence type="ECO:0000256" key="2">
    <source>
        <dbReference type="ARBA" id="ARBA00022553"/>
    </source>
</evidence>
<name>A0A6P6M991_CARAU</name>
<evidence type="ECO:0000256" key="4">
    <source>
        <dbReference type="ARBA" id="ARBA00023054"/>
    </source>
</evidence>
<dbReference type="AlphaFoldDB" id="A0A6P6M991"/>
<sequence>MLYFSLYVCSGRRRCLESVIGPEGSDNCHKFVNILGLRTTFPPFMKTPKKMKIVGISDKKHEEPQRAAEKSSPQQVHDCEKLTVDRLMELHFKHLEAVQLADKRMEGEKHVRFTLDWQFLLSEK</sequence>
<dbReference type="PANTHER" id="PTHR14978:SF0">
    <property type="entry name" value="BETA-CATENIN-LIKE PROTEIN 1"/>
    <property type="match status" value="1"/>
</dbReference>
<keyword evidence="5" id="KW-0539">Nucleus</keyword>
<keyword evidence="8" id="KW-1185">Reference proteome</keyword>
<accession>A0A6P6M991</accession>
<protein>
    <submittedName>
        <fullName evidence="9">Beta-catenin-like protein 1</fullName>
    </submittedName>
</protein>
<dbReference type="Pfam" id="PF08216">
    <property type="entry name" value="CTNNBL"/>
    <property type="match status" value="1"/>
</dbReference>
<gene>
    <name evidence="9" type="primary">LOC113065808</name>
</gene>
<keyword evidence="3" id="KW-0677">Repeat</keyword>
<reference evidence="9" key="1">
    <citation type="submission" date="2025-08" db="UniProtKB">
        <authorList>
            <consortium name="RefSeq"/>
        </authorList>
    </citation>
    <scope>IDENTIFICATION</scope>
    <source>
        <strain evidence="9">Wakin</strain>
        <tissue evidence="9">Muscle</tissue>
    </source>
</reference>
<dbReference type="Proteomes" id="UP000515129">
    <property type="component" value="Chromosome 48"/>
</dbReference>
<dbReference type="RefSeq" id="XP_026093119.1">
    <property type="nucleotide sequence ID" value="XM_026237334.1"/>
</dbReference>
<dbReference type="InterPro" id="IPR013180">
    <property type="entry name" value="CTNNBL1_N"/>
</dbReference>
<evidence type="ECO:0000256" key="5">
    <source>
        <dbReference type="ARBA" id="ARBA00023242"/>
    </source>
</evidence>
<comment type="subcellular location">
    <subcellularLocation>
        <location evidence="1">Nucleus</location>
    </subcellularLocation>
</comment>
<dbReference type="PANTHER" id="PTHR14978">
    <property type="entry name" value="BETA-CATENIN-LIKE PROTEIN 1 NUCLEAR ASSOCIATED PROTEIN"/>
    <property type="match status" value="1"/>
</dbReference>
<organism evidence="8 9">
    <name type="scientific">Carassius auratus</name>
    <name type="common">Goldfish</name>
    <dbReference type="NCBI Taxonomy" id="7957"/>
    <lineage>
        <taxon>Eukaryota</taxon>
        <taxon>Metazoa</taxon>
        <taxon>Chordata</taxon>
        <taxon>Craniata</taxon>
        <taxon>Vertebrata</taxon>
        <taxon>Euteleostomi</taxon>
        <taxon>Actinopterygii</taxon>
        <taxon>Neopterygii</taxon>
        <taxon>Teleostei</taxon>
        <taxon>Ostariophysi</taxon>
        <taxon>Cypriniformes</taxon>
        <taxon>Cyprinidae</taxon>
        <taxon>Cyprininae</taxon>
        <taxon>Carassius</taxon>
    </lineage>
</organism>
<feature type="domain" description="Beta-catenin-like protein 1 N-terminal" evidence="7">
    <location>
        <begin position="14"/>
        <end position="110"/>
    </location>
</feature>
<evidence type="ECO:0000259" key="7">
    <source>
        <dbReference type="Pfam" id="PF08216"/>
    </source>
</evidence>
<dbReference type="Gene3D" id="1.25.10.10">
    <property type="entry name" value="Leucine-rich Repeat Variant"/>
    <property type="match status" value="1"/>
</dbReference>
<proteinExistence type="predicted"/>